<sequence length="347" mass="39526">MKPKLLPLTGCFLLFYFLTHTVWALNGHADLGSWTGFGQHVGRVLGQPSAWTFLVTCWGVYLLFYTCYPTRGIALTLLLYLLLALPAAIAFRYGLEEVVLYRLTGRHQYGEAMLAPRPYFLDNLYFAFYYSAVGVVFFFVQHALFAQQRQQQLQGQLQQAELAFLKSQVNPHFLFNSLNNIYALVYQESANALPAISQLSELLRYLLYEKSATVPLQQEVAYLQNFIDLQLLRYDYIPALRVHLPLPTRTHPQILPLTLIPLVENAFKHGSLKDPQRPLTIELHTAERHLTFCVRNATRPQHKDAAGGIGLTNLRQRLALVYPGTHRLQLEEVDGLFTATLTLPLHA</sequence>
<feature type="transmembrane region" description="Helical" evidence="1">
    <location>
        <begin position="124"/>
        <end position="145"/>
    </location>
</feature>
<protein>
    <submittedName>
        <fullName evidence="3">Histidine kinase</fullName>
    </submittedName>
</protein>
<dbReference type="InterPro" id="IPR010559">
    <property type="entry name" value="Sig_transdc_His_kin_internal"/>
</dbReference>
<dbReference type="AlphaFoldDB" id="A0A4Z0P1B5"/>
<accession>A0A4Z0P1B5</accession>
<dbReference type="RefSeq" id="WP_135436825.1">
    <property type="nucleotide sequence ID" value="NZ_SRLA01000007.1"/>
</dbReference>
<keyword evidence="1" id="KW-0472">Membrane</keyword>
<feature type="transmembrane region" description="Helical" evidence="1">
    <location>
        <begin position="75"/>
        <end position="95"/>
    </location>
</feature>
<keyword evidence="1" id="KW-1133">Transmembrane helix</keyword>
<keyword evidence="4" id="KW-1185">Reference proteome</keyword>
<feature type="transmembrane region" description="Helical" evidence="1">
    <location>
        <begin position="48"/>
        <end position="68"/>
    </location>
</feature>
<dbReference type="InterPro" id="IPR050640">
    <property type="entry name" value="Bact_2-comp_sensor_kinase"/>
</dbReference>
<dbReference type="SUPFAM" id="SSF55874">
    <property type="entry name" value="ATPase domain of HSP90 chaperone/DNA topoisomerase II/histidine kinase"/>
    <property type="match status" value="1"/>
</dbReference>
<organism evidence="3 4">
    <name type="scientific">Hymenobacter fodinae</name>
    <dbReference type="NCBI Taxonomy" id="2510796"/>
    <lineage>
        <taxon>Bacteria</taxon>
        <taxon>Pseudomonadati</taxon>
        <taxon>Bacteroidota</taxon>
        <taxon>Cytophagia</taxon>
        <taxon>Cytophagales</taxon>
        <taxon>Hymenobacteraceae</taxon>
        <taxon>Hymenobacter</taxon>
    </lineage>
</organism>
<dbReference type="Proteomes" id="UP000298337">
    <property type="component" value="Unassembled WGS sequence"/>
</dbReference>
<dbReference type="PANTHER" id="PTHR34220:SF7">
    <property type="entry name" value="SENSOR HISTIDINE KINASE YPDA"/>
    <property type="match status" value="1"/>
</dbReference>
<keyword evidence="3" id="KW-0418">Kinase</keyword>
<name>A0A4Z0P1B5_9BACT</name>
<dbReference type="PANTHER" id="PTHR34220">
    <property type="entry name" value="SENSOR HISTIDINE KINASE YPDA"/>
    <property type="match status" value="1"/>
</dbReference>
<keyword evidence="3" id="KW-0808">Transferase</keyword>
<dbReference type="GO" id="GO:0016020">
    <property type="term" value="C:membrane"/>
    <property type="evidence" value="ECO:0007669"/>
    <property type="project" value="InterPro"/>
</dbReference>
<dbReference type="InterPro" id="IPR036890">
    <property type="entry name" value="HATPase_C_sf"/>
</dbReference>
<keyword evidence="1" id="KW-0812">Transmembrane</keyword>
<gene>
    <name evidence="3" type="ORF">EU556_24225</name>
</gene>
<dbReference type="Pfam" id="PF06580">
    <property type="entry name" value="His_kinase"/>
    <property type="match status" value="1"/>
</dbReference>
<evidence type="ECO:0000259" key="2">
    <source>
        <dbReference type="Pfam" id="PF06580"/>
    </source>
</evidence>
<evidence type="ECO:0000256" key="1">
    <source>
        <dbReference type="SAM" id="Phobius"/>
    </source>
</evidence>
<reference evidence="3 4" key="1">
    <citation type="submission" date="2019-04" db="EMBL/GenBank/DDBJ databases">
        <authorList>
            <person name="Feng G."/>
            <person name="Zhang J."/>
            <person name="Zhu H."/>
        </authorList>
    </citation>
    <scope>NUCLEOTIDE SEQUENCE [LARGE SCALE GENOMIC DNA]</scope>
    <source>
        <strain evidence="3 4">92R-1</strain>
    </source>
</reference>
<evidence type="ECO:0000313" key="4">
    <source>
        <dbReference type="Proteomes" id="UP000298337"/>
    </source>
</evidence>
<dbReference type="EMBL" id="SRLA01000007">
    <property type="protein sequence ID" value="TGE03724.1"/>
    <property type="molecule type" value="Genomic_DNA"/>
</dbReference>
<evidence type="ECO:0000313" key="3">
    <source>
        <dbReference type="EMBL" id="TGE03724.1"/>
    </source>
</evidence>
<proteinExistence type="predicted"/>
<dbReference type="Gene3D" id="3.30.565.10">
    <property type="entry name" value="Histidine kinase-like ATPase, C-terminal domain"/>
    <property type="match status" value="1"/>
</dbReference>
<comment type="caution">
    <text evidence="3">The sequence shown here is derived from an EMBL/GenBank/DDBJ whole genome shotgun (WGS) entry which is preliminary data.</text>
</comment>
<feature type="domain" description="Signal transduction histidine kinase internal region" evidence="2">
    <location>
        <begin position="160"/>
        <end position="235"/>
    </location>
</feature>
<dbReference type="OrthoDB" id="9792992at2"/>
<dbReference type="GO" id="GO:0000155">
    <property type="term" value="F:phosphorelay sensor kinase activity"/>
    <property type="evidence" value="ECO:0007669"/>
    <property type="project" value="InterPro"/>
</dbReference>